<dbReference type="EMBL" id="CP032328">
    <property type="protein sequence ID" value="QCO00510.1"/>
    <property type="molecule type" value="Genomic_DNA"/>
</dbReference>
<evidence type="ECO:0000313" key="1">
    <source>
        <dbReference type="EMBL" id="QCO00510.1"/>
    </source>
</evidence>
<proteinExistence type="predicted"/>
<protein>
    <submittedName>
        <fullName evidence="1">Uncharacterized protein</fullName>
    </submittedName>
</protein>
<evidence type="ECO:0000313" key="2">
    <source>
        <dbReference type="Proteomes" id="UP000298595"/>
    </source>
</evidence>
<accession>A0A4D8Q0S9</accession>
<geneLocation type="plasmid" evidence="1 2">
    <name>p7</name>
</geneLocation>
<keyword evidence="1" id="KW-0614">Plasmid</keyword>
<dbReference type="Proteomes" id="UP000298595">
    <property type="component" value="Plasmid p7"/>
</dbReference>
<gene>
    <name evidence="1" type="ORF">D3093_35280</name>
</gene>
<organism evidence="1 2">
    <name type="scientific">Azospirillum argentinense</name>
    <dbReference type="NCBI Taxonomy" id="2970906"/>
    <lineage>
        <taxon>Bacteria</taxon>
        <taxon>Pseudomonadati</taxon>
        <taxon>Pseudomonadota</taxon>
        <taxon>Alphaproteobacteria</taxon>
        <taxon>Rhodospirillales</taxon>
        <taxon>Azospirillaceae</taxon>
        <taxon>Azospirillum</taxon>
    </lineage>
</organism>
<sequence>MSIMAAPHLIVVTEGMTEAECLLEMRSAAVRAHDASPCRQTRDDLLEAERAYRAALGWAAEQITDAQRVINDRLNTFFGEPQK</sequence>
<reference evidence="1 2" key="1">
    <citation type="submission" date="2018-09" db="EMBL/GenBank/DDBJ databases">
        <title>Whole genome based analysis of evolution and adaptive divergence in Indian and Brazilian strains of Azospirillum brasilense.</title>
        <authorList>
            <person name="Singh C."/>
            <person name="Tripathi A.K."/>
        </authorList>
    </citation>
    <scope>NUCLEOTIDE SEQUENCE [LARGE SCALE GENOMIC DNA]</scope>
    <source>
        <strain evidence="1 2">MTCC4035</strain>
        <plasmid evidence="1 2">p7</plasmid>
    </source>
</reference>
<dbReference type="AlphaFoldDB" id="A0A4D8Q0S9"/>
<name>A0A4D8Q0S9_9PROT</name>
<dbReference type="KEGG" id="aare:D3093_35280"/>